<evidence type="ECO:0000256" key="1">
    <source>
        <dbReference type="SAM" id="MobiDB-lite"/>
    </source>
</evidence>
<sequence length="52" mass="5586">ALRQSGAENGPRLRNPPRHPRRPLPAGVTGGPFRRPRRHPGGGSGAPQDYPI</sequence>
<dbReference type="EMBL" id="CADCWP010000287">
    <property type="protein sequence ID" value="CAA9583248.1"/>
    <property type="molecule type" value="Genomic_DNA"/>
</dbReference>
<feature type="region of interest" description="Disordered" evidence="1">
    <location>
        <begin position="1"/>
        <end position="52"/>
    </location>
</feature>
<gene>
    <name evidence="2" type="ORF">AVDCRST_MAG86-3129</name>
</gene>
<name>A0A6J4VMD0_9DEIN</name>
<feature type="non-terminal residue" evidence="2">
    <location>
        <position position="1"/>
    </location>
</feature>
<dbReference type="AlphaFoldDB" id="A0A6J4VMD0"/>
<organism evidence="2">
    <name type="scientific">uncultured Truepera sp</name>
    <dbReference type="NCBI Taxonomy" id="543023"/>
    <lineage>
        <taxon>Bacteria</taxon>
        <taxon>Thermotogati</taxon>
        <taxon>Deinococcota</taxon>
        <taxon>Deinococci</taxon>
        <taxon>Trueperales</taxon>
        <taxon>Trueperaceae</taxon>
        <taxon>Truepera</taxon>
        <taxon>environmental samples</taxon>
    </lineage>
</organism>
<feature type="non-terminal residue" evidence="2">
    <location>
        <position position="52"/>
    </location>
</feature>
<protein>
    <submittedName>
        <fullName evidence="2">Uncharacterized protein</fullName>
    </submittedName>
</protein>
<accession>A0A6J4VMD0</accession>
<reference evidence="2" key="1">
    <citation type="submission" date="2020-02" db="EMBL/GenBank/DDBJ databases">
        <authorList>
            <person name="Meier V. D."/>
        </authorList>
    </citation>
    <scope>NUCLEOTIDE SEQUENCE</scope>
    <source>
        <strain evidence="2">AVDCRST_MAG86</strain>
    </source>
</reference>
<proteinExistence type="predicted"/>
<evidence type="ECO:0000313" key="2">
    <source>
        <dbReference type="EMBL" id="CAA9583248.1"/>
    </source>
</evidence>